<dbReference type="OrthoDB" id="3844857at2759"/>
<gene>
    <name evidence="2" type="ORF">KCU76_g17631</name>
</gene>
<evidence type="ECO:0000313" key="3">
    <source>
        <dbReference type="Proteomes" id="UP000779574"/>
    </source>
</evidence>
<reference evidence="2" key="2">
    <citation type="submission" date="2021-08" db="EMBL/GenBank/DDBJ databases">
        <authorList>
            <person name="Gostincar C."/>
            <person name="Sun X."/>
            <person name="Song Z."/>
            <person name="Gunde-Cimerman N."/>
        </authorList>
    </citation>
    <scope>NUCLEOTIDE SEQUENCE</scope>
    <source>
        <strain evidence="2">EXF-9911</strain>
    </source>
</reference>
<evidence type="ECO:0000313" key="2">
    <source>
        <dbReference type="EMBL" id="KAG9667809.1"/>
    </source>
</evidence>
<evidence type="ECO:0000256" key="1">
    <source>
        <dbReference type="SAM" id="MobiDB-lite"/>
    </source>
</evidence>
<dbReference type="AlphaFoldDB" id="A0A9P8E0E5"/>
<accession>A0A9P8E0E5</accession>
<dbReference type="EMBL" id="JAHFXF010001415">
    <property type="protein sequence ID" value="KAG9667809.1"/>
    <property type="molecule type" value="Genomic_DNA"/>
</dbReference>
<name>A0A9P8E0E5_AURME</name>
<proteinExistence type="predicted"/>
<feature type="region of interest" description="Disordered" evidence="1">
    <location>
        <begin position="1"/>
        <end position="41"/>
    </location>
</feature>
<reference evidence="2" key="1">
    <citation type="journal article" date="2021" name="J Fungi (Basel)">
        <title>Virulence traits and population genomics of the black yeast Aureobasidium melanogenum.</title>
        <authorList>
            <person name="Cernosa A."/>
            <person name="Sun X."/>
            <person name="Gostincar C."/>
            <person name="Fang C."/>
            <person name="Gunde-Cimerman N."/>
            <person name="Song Z."/>
        </authorList>
    </citation>
    <scope>NUCLEOTIDE SEQUENCE</scope>
    <source>
        <strain evidence="2">EXF-9911</strain>
    </source>
</reference>
<dbReference type="Proteomes" id="UP000779574">
    <property type="component" value="Unassembled WGS sequence"/>
</dbReference>
<comment type="caution">
    <text evidence="2">The sequence shown here is derived from an EMBL/GenBank/DDBJ whole genome shotgun (WGS) entry which is preliminary data.</text>
</comment>
<protein>
    <submittedName>
        <fullName evidence="2">Uncharacterized protein</fullName>
    </submittedName>
</protein>
<organism evidence="2 3">
    <name type="scientific">Aureobasidium melanogenum</name>
    <name type="common">Aureobasidium pullulans var. melanogenum</name>
    <dbReference type="NCBI Taxonomy" id="46634"/>
    <lineage>
        <taxon>Eukaryota</taxon>
        <taxon>Fungi</taxon>
        <taxon>Dikarya</taxon>
        <taxon>Ascomycota</taxon>
        <taxon>Pezizomycotina</taxon>
        <taxon>Dothideomycetes</taxon>
        <taxon>Dothideomycetidae</taxon>
        <taxon>Dothideales</taxon>
        <taxon>Saccotheciaceae</taxon>
        <taxon>Aureobasidium</taxon>
    </lineage>
</organism>
<feature type="non-terminal residue" evidence="2">
    <location>
        <position position="1"/>
    </location>
</feature>
<sequence>MTNPSSTFHPRPTANEPPRKRAKRGHEDRSYTTSDTLSEHSLPLTVMAEQRVTTNTYIPHASLETISNKIKKLQSDLSSAASGECFGPGKQKVLDCKRDVDVLAGMVKGSDVHGAARKKSLGMLLEASIDQLFDVHVRKAIQAVDENTKQLIRDALSDYSVEEDAKAATKEGLNNEPDVLLDLEAKFKRHFWEVLADTVARLVAERNKQNVLNQLMDI</sequence>